<sequence length="277" mass="31712">MSTAGELDHLQEENDNTQQLHEHTDDDSLLQQQQQQYDEDGVVVDEHNKDQQLVDDEYNGQDMIGQVIQGEDGELYLLAAADDDTNNAQHEGIMDMNSVQEVKIMVDSETSQMVYYNGDKEEDGSQEPGSSVSGRALSFMAPKNVYPQGMKGRRNRIFGNFSCPLCAKTYKYEYNLFYHWRKTCRDLDDVFSVNERKNLDVNTLRTAVDDLVRKREHYGHISMGISPQQLFRSSHYDKLVLPVRRNLPCKACGVAIPQDMKMLMNLMVVHSFVICVD</sequence>
<dbReference type="Proteomes" id="UP000887577">
    <property type="component" value="Unplaced"/>
</dbReference>
<proteinExistence type="predicted"/>
<keyword evidence="2" id="KW-1185">Reference proteome</keyword>
<protein>
    <submittedName>
        <fullName evidence="3">C2H2-type domain-containing protein</fullName>
    </submittedName>
</protein>
<accession>A0A914YVR2</accession>
<reference evidence="3" key="1">
    <citation type="submission" date="2022-11" db="UniProtKB">
        <authorList>
            <consortium name="WormBaseParasite"/>
        </authorList>
    </citation>
    <scope>IDENTIFICATION</scope>
</reference>
<dbReference type="AlphaFoldDB" id="A0A914YVR2"/>
<feature type="compositionally biased region" description="Basic and acidic residues" evidence="1">
    <location>
        <begin position="1"/>
        <end position="12"/>
    </location>
</feature>
<evidence type="ECO:0000313" key="3">
    <source>
        <dbReference type="WBParaSite" id="PSU_v2.g467.t1"/>
    </source>
</evidence>
<evidence type="ECO:0000256" key="1">
    <source>
        <dbReference type="SAM" id="MobiDB-lite"/>
    </source>
</evidence>
<feature type="region of interest" description="Disordered" evidence="1">
    <location>
        <begin position="1"/>
        <end position="39"/>
    </location>
</feature>
<evidence type="ECO:0000313" key="2">
    <source>
        <dbReference type="Proteomes" id="UP000887577"/>
    </source>
</evidence>
<name>A0A914YVR2_9BILA</name>
<organism evidence="2 3">
    <name type="scientific">Panagrolaimus superbus</name>
    <dbReference type="NCBI Taxonomy" id="310955"/>
    <lineage>
        <taxon>Eukaryota</taxon>
        <taxon>Metazoa</taxon>
        <taxon>Ecdysozoa</taxon>
        <taxon>Nematoda</taxon>
        <taxon>Chromadorea</taxon>
        <taxon>Rhabditida</taxon>
        <taxon>Tylenchina</taxon>
        <taxon>Panagrolaimomorpha</taxon>
        <taxon>Panagrolaimoidea</taxon>
        <taxon>Panagrolaimidae</taxon>
        <taxon>Panagrolaimus</taxon>
    </lineage>
</organism>
<dbReference type="WBParaSite" id="PSU_v2.g467.t1">
    <property type="protein sequence ID" value="PSU_v2.g467.t1"/>
    <property type="gene ID" value="PSU_v2.g467"/>
</dbReference>